<reference evidence="2" key="1">
    <citation type="submission" date="2019-11" db="EMBL/GenBank/DDBJ databases">
        <authorList>
            <person name="Liu Y."/>
            <person name="Hou J."/>
            <person name="Li T.-Q."/>
            <person name="Guan C.-H."/>
            <person name="Wu X."/>
            <person name="Wu H.-Z."/>
            <person name="Ling F."/>
            <person name="Zhang R."/>
            <person name="Shi X.-G."/>
            <person name="Ren J.-P."/>
            <person name="Chen E.-F."/>
            <person name="Sun J.-M."/>
        </authorList>
    </citation>
    <scope>NUCLEOTIDE SEQUENCE</scope>
    <source>
        <strain evidence="2">Adult_tree_wgs_1</strain>
        <tissue evidence="2">Leaves</tissue>
    </source>
</reference>
<proteinExistence type="predicted"/>
<comment type="caution">
    <text evidence="2">The sequence shown here is derived from an EMBL/GenBank/DDBJ whole genome shotgun (WGS) entry which is preliminary data.</text>
</comment>
<evidence type="ECO:0000313" key="3">
    <source>
        <dbReference type="Proteomes" id="UP000626092"/>
    </source>
</evidence>
<name>A0A834LTK7_RHOSS</name>
<protein>
    <submittedName>
        <fullName evidence="2">Uncharacterized protein</fullName>
    </submittedName>
</protein>
<evidence type="ECO:0000313" key="2">
    <source>
        <dbReference type="EMBL" id="KAF7148185.1"/>
    </source>
</evidence>
<sequence length="78" mass="9006">MTFTVFAQPVFDMIQAFLVLQMNFKPTELLHFVARFSYVDIISTELQICIILGVMMVLAHISALRGLILQAKEFQYYS</sequence>
<feature type="transmembrane region" description="Helical" evidence="1">
    <location>
        <begin position="45"/>
        <end position="68"/>
    </location>
</feature>
<accession>A0A834LTK7</accession>
<gene>
    <name evidence="2" type="ORF">RHSIM_Rhsim03G0107400</name>
</gene>
<dbReference type="AlphaFoldDB" id="A0A834LTK7"/>
<dbReference type="Proteomes" id="UP000626092">
    <property type="component" value="Unassembled WGS sequence"/>
</dbReference>
<dbReference type="EMBL" id="WJXA01000003">
    <property type="protein sequence ID" value="KAF7148185.1"/>
    <property type="molecule type" value="Genomic_DNA"/>
</dbReference>
<keyword evidence="1" id="KW-0812">Transmembrane</keyword>
<keyword evidence="3" id="KW-1185">Reference proteome</keyword>
<dbReference type="OrthoDB" id="40134at2759"/>
<keyword evidence="1" id="KW-0472">Membrane</keyword>
<organism evidence="2 3">
    <name type="scientific">Rhododendron simsii</name>
    <name type="common">Sims's rhododendron</name>
    <dbReference type="NCBI Taxonomy" id="118357"/>
    <lineage>
        <taxon>Eukaryota</taxon>
        <taxon>Viridiplantae</taxon>
        <taxon>Streptophyta</taxon>
        <taxon>Embryophyta</taxon>
        <taxon>Tracheophyta</taxon>
        <taxon>Spermatophyta</taxon>
        <taxon>Magnoliopsida</taxon>
        <taxon>eudicotyledons</taxon>
        <taxon>Gunneridae</taxon>
        <taxon>Pentapetalae</taxon>
        <taxon>asterids</taxon>
        <taxon>Ericales</taxon>
        <taxon>Ericaceae</taxon>
        <taxon>Ericoideae</taxon>
        <taxon>Rhodoreae</taxon>
        <taxon>Rhododendron</taxon>
    </lineage>
</organism>
<keyword evidence="1" id="KW-1133">Transmembrane helix</keyword>
<evidence type="ECO:0000256" key="1">
    <source>
        <dbReference type="SAM" id="Phobius"/>
    </source>
</evidence>